<reference evidence="4" key="1">
    <citation type="journal article" date="2019" name="Mol. Phylogenet. Evol.">
        <title>Morphological evolution and classification of the red algal order Ceramiales inferred using plastid phylogenomics.</title>
        <authorList>
            <person name="Diaz-Tapia P."/>
            <person name="Pasella M.M."/>
            <person name="Verbruggen H."/>
            <person name="Maggs C.A."/>
        </authorList>
    </citation>
    <scope>NUCLEOTIDE SEQUENCE</scope>
    <source>
        <strain evidence="4">PD2953_5</strain>
    </source>
</reference>
<dbReference type="SUPFAM" id="SSF50104">
    <property type="entry name" value="Translation proteins SH3-like domain"/>
    <property type="match status" value="1"/>
</dbReference>
<dbReference type="NCBIfam" id="TIGR01024">
    <property type="entry name" value="rplS_bact"/>
    <property type="match status" value="1"/>
</dbReference>
<name>A0A4D6X2J8_9FLOR</name>
<dbReference type="Pfam" id="PF01245">
    <property type="entry name" value="Ribosomal_L19"/>
    <property type="match status" value="1"/>
</dbReference>
<protein>
    <submittedName>
        <fullName evidence="4">Ribosomal protein L19</fullName>
    </submittedName>
</protein>
<comment type="similarity">
    <text evidence="1">Belongs to the bacterial ribosomal protein bL19 family.</text>
</comment>
<geneLocation type="plastid" evidence="4"/>
<dbReference type="PANTHER" id="PTHR15680:SF9">
    <property type="entry name" value="LARGE RIBOSOMAL SUBUNIT PROTEIN BL19M"/>
    <property type="match status" value="1"/>
</dbReference>
<keyword evidence="3" id="KW-0687">Ribonucleoprotein</keyword>
<accession>A0A4D6X2J8</accession>
<dbReference type="InterPro" id="IPR018257">
    <property type="entry name" value="Ribosomal_bL19_CS"/>
</dbReference>
<dbReference type="InterPro" id="IPR038657">
    <property type="entry name" value="Ribosomal_bL19_sf"/>
</dbReference>
<evidence type="ECO:0000256" key="3">
    <source>
        <dbReference type="ARBA" id="ARBA00023274"/>
    </source>
</evidence>
<sequence>MNTYKKNNFNIISQVENARKKENIPNIEIGDSIKIKLIIQEGNKERVQNSEGVVISKNNAQLTTTITIRKVLHSVGVERIYLIHSPRILEIQVTRKSKVRQAKLYYLRNRSGKATRLKQKFT</sequence>
<dbReference type="EMBL" id="MK814707">
    <property type="protein sequence ID" value="QCI08035.1"/>
    <property type="molecule type" value="Genomic_DNA"/>
</dbReference>
<evidence type="ECO:0000256" key="2">
    <source>
        <dbReference type="ARBA" id="ARBA00022980"/>
    </source>
</evidence>
<dbReference type="HAMAP" id="MF_00402">
    <property type="entry name" value="Ribosomal_bL19"/>
    <property type="match status" value="1"/>
</dbReference>
<dbReference type="GO" id="GO:1990904">
    <property type="term" value="C:ribonucleoprotein complex"/>
    <property type="evidence" value="ECO:0007669"/>
    <property type="project" value="UniProtKB-KW"/>
</dbReference>
<dbReference type="InterPro" id="IPR008991">
    <property type="entry name" value="Translation_prot_SH3-like_sf"/>
</dbReference>
<reference evidence="4" key="2">
    <citation type="submission" date="2019-04" db="EMBL/GenBank/DDBJ databases">
        <authorList>
            <person name="Pasella M."/>
        </authorList>
    </citation>
    <scope>NUCLEOTIDE SEQUENCE</scope>
    <source>
        <strain evidence="4">PD2953_5</strain>
    </source>
</reference>
<evidence type="ECO:0000256" key="1">
    <source>
        <dbReference type="ARBA" id="ARBA00005781"/>
    </source>
</evidence>
<organism evidence="4">
    <name type="scientific">Plumaria plumosa</name>
    <dbReference type="NCBI Taxonomy" id="189642"/>
    <lineage>
        <taxon>Eukaryota</taxon>
        <taxon>Rhodophyta</taxon>
        <taxon>Florideophyceae</taxon>
        <taxon>Rhodymeniophycidae</taxon>
        <taxon>Ceramiales</taxon>
        <taxon>Wrangeliaceae</taxon>
        <taxon>Plumaria</taxon>
    </lineage>
</organism>
<proteinExistence type="inferred from homology"/>
<dbReference type="InterPro" id="IPR001857">
    <property type="entry name" value="Ribosomal_bL19"/>
</dbReference>
<dbReference type="PIRSF" id="PIRSF002191">
    <property type="entry name" value="Ribosomal_L19"/>
    <property type="match status" value="1"/>
</dbReference>
<keyword evidence="4" id="KW-0934">Plastid</keyword>
<keyword evidence="2 4" id="KW-0689">Ribosomal protein</keyword>
<dbReference type="GO" id="GO:0006412">
    <property type="term" value="P:translation"/>
    <property type="evidence" value="ECO:0007669"/>
    <property type="project" value="InterPro"/>
</dbReference>
<dbReference type="PROSITE" id="PS01015">
    <property type="entry name" value="RIBOSOMAL_L19"/>
    <property type="match status" value="1"/>
</dbReference>
<dbReference type="PRINTS" id="PR00061">
    <property type="entry name" value="RIBOSOMALL19"/>
</dbReference>
<dbReference type="Gene3D" id="2.30.30.790">
    <property type="match status" value="1"/>
</dbReference>
<evidence type="ECO:0000313" key="4">
    <source>
        <dbReference type="EMBL" id="QCI08035.1"/>
    </source>
</evidence>
<dbReference type="GO" id="GO:0003735">
    <property type="term" value="F:structural constituent of ribosome"/>
    <property type="evidence" value="ECO:0007669"/>
    <property type="project" value="InterPro"/>
</dbReference>
<dbReference type="AlphaFoldDB" id="A0A4D6X2J8"/>
<dbReference type="GO" id="GO:0005840">
    <property type="term" value="C:ribosome"/>
    <property type="evidence" value="ECO:0007669"/>
    <property type="project" value="UniProtKB-KW"/>
</dbReference>
<gene>
    <name evidence="4" type="primary">rpl19</name>
</gene>
<dbReference type="PANTHER" id="PTHR15680">
    <property type="entry name" value="RIBOSOMAL PROTEIN L19"/>
    <property type="match status" value="1"/>
</dbReference>